<dbReference type="PROSITE" id="PS00135">
    <property type="entry name" value="TRYPSIN_SER"/>
    <property type="match status" value="2"/>
</dbReference>
<dbReference type="InterPro" id="IPR018114">
    <property type="entry name" value="TRYPSIN_HIS"/>
</dbReference>
<dbReference type="PROSITE" id="PS50240">
    <property type="entry name" value="TRYPSIN_DOM"/>
    <property type="match status" value="2"/>
</dbReference>
<evidence type="ECO:0000313" key="13">
    <source>
        <dbReference type="RefSeq" id="XP_028026697.1"/>
    </source>
</evidence>
<dbReference type="PANTHER" id="PTHR24252:SF7">
    <property type="entry name" value="HYALIN"/>
    <property type="match status" value="1"/>
</dbReference>
<dbReference type="GeneID" id="114240378"/>
<dbReference type="InterPro" id="IPR009003">
    <property type="entry name" value="Peptidase_S1_PA"/>
</dbReference>
<evidence type="ECO:0000256" key="9">
    <source>
        <dbReference type="ARBA" id="ARBA00084094"/>
    </source>
</evidence>
<keyword evidence="2" id="KW-0800">Toxin</keyword>
<protein>
    <submittedName>
        <fullName evidence="13">Uncharacterized protein LOC114240378</fullName>
    </submittedName>
</protein>
<dbReference type="InterPro" id="IPR043504">
    <property type="entry name" value="Peptidase_S1_PA_chymotrypsin"/>
</dbReference>
<dbReference type="FunFam" id="2.40.10.10:FF:000002">
    <property type="entry name" value="Transmembrane protease serine"/>
    <property type="match status" value="2"/>
</dbReference>
<dbReference type="InterPro" id="IPR033116">
    <property type="entry name" value="TRYPSIN_SER"/>
</dbReference>
<keyword evidence="5" id="KW-0325">Glycoprotein</keyword>
<evidence type="ECO:0000256" key="3">
    <source>
        <dbReference type="ARBA" id="ARBA00022729"/>
    </source>
</evidence>
<evidence type="ECO:0000256" key="8">
    <source>
        <dbReference type="ARBA" id="ARBA00055534"/>
    </source>
</evidence>
<comment type="similarity">
    <text evidence="7">Belongs to the peptidase S1 family. CLIP subfamily.</text>
</comment>
<dbReference type="Gene3D" id="2.40.10.10">
    <property type="entry name" value="Trypsin-like serine proteases"/>
    <property type="match status" value="4"/>
</dbReference>
<sequence>MGAIGWKGVRNNWQFKCGGSLISPSYILTAAHCSVASASDTTLQDVTPKIVRLNFRNIFFVENEIRLKKYDVGIKRIIVHPEYSPPNKYYDIALMELDHDVEFSKYVFPSCLWSKPDIAELGTSATVTGWGALHEGSSDISPELQAGDVNVIDSDMCDQLLQAYCNRNWCGLMDHQLCAGKLTGGVDSCQGDSGGPLQVKINLKVDSAYNIYHIIGVTSFGIGCAQANTPGIYTRVSSFIDWIENIVWPYSPISDTTLFQHNRPKCAVFNRILTKSKFASHNMAVTSLLRLEVLFAITFCIVAEVLMHPENDALQGSSDNNSDGNKRPEEIWSWGYVDNTKSNNQSATTEEPEVCKPYNPTVPNFEKPGRRISEVKCYEYLWNINFREERDRRLDKCFKLHSNVQPSFAIGGRNTLPGEFPHMGAIGWQAVVGSWIFKCGGSLISNKFILTAAHCTSFSLKDTSIADPIPKIVRLGDKYILDKEVNDGIIPEDREIVNIIKHPSYNPPKKYFDIALMELDKDVFFSKYVQPACLWPHFDLSSLGKKASATGWGVVDARSTDISPELQAIVIDLIDTPQCQQLLETSCNRHWCGVEDHQLCAGKLAGGVDACQGDSGGPLQVEISLPTSSQGKIYCIIGVTSFGIGCALPELPGIYTRVSSFIDWIEQNVWPTVHQSGTA</sequence>
<evidence type="ECO:0000256" key="1">
    <source>
        <dbReference type="ARBA" id="ARBA00004239"/>
    </source>
</evidence>
<reference evidence="13" key="1">
    <citation type="submission" date="2025-08" db="UniProtKB">
        <authorList>
            <consortium name="RefSeq"/>
        </authorList>
    </citation>
    <scope>IDENTIFICATION</scope>
    <source>
        <tissue evidence="13">Silk gland</tissue>
    </source>
</reference>
<dbReference type="InterPro" id="IPR001254">
    <property type="entry name" value="Trypsin_dom"/>
</dbReference>
<dbReference type="OrthoDB" id="546450at2759"/>
<dbReference type="PROSITE" id="PS00134">
    <property type="entry name" value="TRYPSIN_HIS"/>
    <property type="match status" value="2"/>
</dbReference>
<evidence type="ECO:0000256" key="6">
    <source>
        <dbReference type="ARBA" id="ARBA00023240"/>
    </source>
</evidence>
<proteinExistence type="inferred from homology"/>
<evidence type="ECO:0000256" key="7">
    <source>
        <dbReference type="ARBA" id="ARBA00024195"/>
    </source>
</evidence>
<keyword evidence="9" id="KW-1205">Fibrinolytic toxin</keyword>
<accession>A0A6J2JC62</accession>
<keyword evidence="3" id="KW-0732">Signal</keyword>
<dbReference type="GO" id="GO:0005576">
    <property type="term" value="C:extracellular region"/>
    <property type="evidence" value="ECO:0007669"/>
    <property type="project" value="UniProtKB-SubCell"/>
</dbReference>
<dbReference type="InterPro" id="IPR001314">
    <property type="entry name" value="Peptidase_S1A"/>
</dbReference>
<evidence type="ECO:0000256" key="4">
    <source>
        <dbReference type="ARBA" id="ARBA00023157"/>
    </source>
</evidence>
<name>A0A6J2JC62_BOMMA</name>
<evidence type="ECO:0000313" key="12">
    <source>
        <dbReference type="Proteomes" id="UP000504629"/>
    </source>
</evidence>
<dbReference type="SUPFAM" id="SSF50494">
    <property type="entry name" value="Trypsin-like serine proteases"/>
    <property type="match status" value="2"/>
</dbReference>
<feature type="domain" description="Peptidase S1" evidence="11">
    <location>
        <begin position="1"/>
        <end position="248"/>
    </location>
</feature>
<keyword evidence="6" id="KW-1199">Hemostasis impairing toxin</keyword>
<comment type="function">
    <text evidence="8">Fibrinolytic activity; shows preferential cleavage of Arg-Gly bonds in all three fibrinogen chains. Contact with the caterpillars causes severe bleeding, due the anticoagulant effect of the protein.</text>
</comment>
<dbReference type="KEGG" id="bman:114240378"/>
<dbReference type="CDD" id="cd00190">
    <property type="entry name" value="Tryp_SPc"/>
    <property type="match status" value="2"/>
</dbReference>
<dbReference type="FunFam" id="2.40.10.10:FF:000068">
    <property type="entry name" value="transmembrane protease serine 2"/>
    <property type="match status" value="1"/>
</dbReference>
<evidence type="ECO:0000256" key="5">
    <source>
        <dbReference type="ARBA" id="ARBA00023180"/>
    </source>
</evidence>
<keyword evidence="10" id="KW-0645">Protease</keyword>
<keyword evidence="4" id="KW-1015">Disulfide bond</keyword>
<keyword evidence="12" id="KW-1185">Reference proteome</keyword>
<dbReference type="Pfam" id="PF00089">
    <property type="entry name" value="Trypsin"/>
    <property type="match status" value="2"/>
</dbReference>
<keyword evidence="10" id="KW-0720">Serine protease</keyword>
<organism evidence="12 13">
    <name type="scientific">Bombyx mandarina</name>
    <name type="common">Wild silk moth</name>
    <name type="synonym">Wild silkworm</name>
    <dbReference type="NCBI Taxonomy" id="7092"/>
    <lineage>
        <taxon>Eukaryota</taxon>
        <taxon>Metazoa</taxon>
        <taxon>Ecdysozoa</taxon>
        <taxon>Arthropoda</taxon>
        <taxon>Hexapoda</taxon>
        <taxon>Insecta</taxon>
        <taxon>Pterygota</taxon>
        <taxon>Neoptera</taxon>
        <taxon>Endopterygota</taxon>
        <taxon>Lepidoptera</taxon>
        <taxon>Glossata</taxon>
        <taxon>Ditrysia</taxon>
        <taxon>Bombycoidea</taxon>
        <taxon>Bombycidae</taxon>
        <taxon>Bombycinae</taxon>
        <taxon>Bombyx</taxon>
    </lineage>
</organism>
<dbReference type="PRINTS" id="PR00722">
    <property type="entry name" value="CHYMOTRYPSIN"/>
</dbReference>
<dbReference type="RefSeq" id="XP_028026697.1">
    <property type="nucleotide sequence ID" value="XM_028170896.1"/>
</dbReference>
<evidence type="ECO:0000259" key="11">
    <source>
        <dbReference type="PROSITE" id="PS50240"/>
    </source>
</evidence>
<dbReference type="FunFam" id="2.40.10.10:FF:000028">
    <property type="entry name" value="Serine protease easter"/>
    <property type="match status" value="1"/>
</dbReference>
<comment type="subcellular location">
    <subcellularLocation>
        <location evidence="1">Secreted</location>
        <location evidence="1">Extracellular space</location>
    </subcellularLocation>
</comment>
<keyword evidence="10" id="KW-0378">Hydrolase</keyword>
<dbReference type="Proteomes" id="UP000504629">
    <property type="component" value="Unplaced"/>
</dbReference>
<dbReference type="AlphaFoldDB" id="A0A6J2JC62"/>
<dbReference type="GO" id="GO:0006508">
    <property type="term" value="P:proteolysis"/>
    <property type="evidence" value="ECO:0007669"/>
    <property type="project" value="UniProtKB-KW"/>
</dbReference>
<dbReference type="GO" id="GO:0090729">
    <property type="term" value="F:toxin activity"/>
    <property type="evidence" value="ECO:0007669"/>
    <property type="project" value="UniProtKB-KW"/>
</dbReference>
<feature type="domain" description="Peptidase S1" evidence="11">
    <location>
        <begin position="409"/>
        <end position="670"/>
    </location>
</feature>
<evidence type="ECO:0000256" key="10">
    <source>
        <dbReference type="RuleBase" id="RU363034"/>
    </source>
</evidence>
<gene>
    <name evidence="13" type="primary">LOC114240378</name>
</gene>
<evidence type="ECO:0000256" key="2">
    <source>
        <dbReference type="ARBA" id="ARBA00022656"/>
    </source>
</evidence>
<dbReference type="SMART" id="SM00020">
    <property type="entry name" value="Tryp_SPc"/>
    <property type="match status" value="2"/>
</dbReference>
<dbReference type="GO" id="GO:0004252">
    <property type="term" value="F:serine-type endopeptidase activity"/>
    <property type="evidence" value="ECO:0007669"/>
    <property type="project" value="InterPro"/>
</dbReference>
<dbReference type="PANTHER" id="PTHR24252">
    <property type="entry name" value="ACROSIN-RELATED"/>
    <property type="match status" value="1"/>
</dbReference>